<name>A0A2C9L0Y5_BIOGL</name>
<dbReference type="SMART" id="SM00382">
    <property type="entry name" value="AAA"/>
    <property type="match status" value="1"/>
</dbReference>
<dbReference type="PANTHER" id="PTHR30050:SF2">
    <property type="entry name" value="CHROMOSOMAL REPLICATION INITIATOR PROTEIN DNAA"/>
    <property type="match status" value="1"/>
</dbReference>
<dbReference type="VEuPathDB" id="VectorBase:BGLB025801"/>
<evidence type="ECO:0000259" key="1">
    <source>
        <dbReference type="SMART" id="SM00382"/>
    </source>
</evidence>
<dbReference type="EnsemblMetazoa" id="BGLB025801-RA">
    <property type="protein sequence ID" value="BGLB025801-PA"/>
    <property type="gene ID" value="BGLB025801"/>
</dbReference>
<dbReference type="GO" id="GO:0006270">
    <property type="term" value="P:DNA replication initiation"/>
    <property type="evidence" value="ECO:0007669"/>
    <property type="project" value="TreeGrafter"/>
</dbReference>
<dbReference type="InterPro" id="IPR003593">
    <property type="entry name" value="AAA+_ATPase"/>
</dbReference>
<reference evidence="2" key="1">
    <citation type="submission" date="2020-05" db="UniProtKB">
        <authorList>
            <consortium name="EnsemblMetazoa"/>
        </authorList>
    </citation>
    <scope>IDENTIFICATION</scope>
    <source>
        <strain evidence="2">BB02</strain>
    </source>
</reference>
<dbReference type="GO" id="GO:0003688">
    <property type="term" value="F:DNA replication origin binding"/>
    <property type="evidence" value="ECO:0007669"/>
    <property type="project" value="TreeGrafter"/>
</dbReference>
<accession>A0A2C9L0Y5</accession>
<dbReference type="AlphaFoldDB" id="A0A2C9L0Y5"/>
<dbReference type="Proteomes" id="UP000076420">
    <property type="component" value="Unassembled WGS sequence"/>
</dbReference>
<dbReference type="Pfam" id="PF00308">
    <property type="entry name" value="Bac_DnaA"/>
    <property type="match status" value="1"/>
</dbReference>
<dbReference type="SUPFAM" id="SSF52540">
    <property type="entry name" value="P-loop containing nucleoside triphosphate hydrolases"/>
    <property type="match status" value="1"/>
</dbReference>
<gene>
    <name evidence="2" type="primary">106077822</name>
</gene>
<dbReference type="CDD" id="cd00009">
    <property type="entry name" value="AAA"/>
    <property type="match status" value="1"/>
</dbReference>
<evidence type="ECO:0000313" key="3">
    <source>
        <dbReference type="Proteomes" id="UP000076420"/>
    </source>
</evidence>
<dbReference type="Gene3D" id="1.10.8.60">
    <property type="match status" value="1"/>
</dbReference>
<sequence>MMAETNGPLQNSNPLFIRGDVGLGKTHLMHAAGWYIKKINPNRKVVYLSAEKFMYQFITSLRNKDIFNFKEYFRSADVFMVDDVQFIGGKESTQEEFFHTFNELINSNKQLVFSADRPPCELKTIEERIRSRLNCGLVVGINATTFELRLGILQSKVNDMNMCFSNDILEYLAANINSNVRELEGALNRIIAYSKYNNAEITIDMARSILSDMISSSNR</sequence>
<dbReference type="PANTHER" id="PTHR30050">
    <property type="entry name" value="CHROMOSOMAL REPLICATION INITIATOR PROTEIN DNAA"/>
    <property type="match status" value="1"/>
</dbReference>
<dbReference type="GO" id="GO:0005886">
    <property type="term" value="C:plasma membrane"/>
    <property type="evidence" value="ECO:0007669"/>
    <property type="project" value="TreeGrafter"/>
</dbReference>
<feature type="domain" description="AAA+ ATPase" evidence="1">
    <location>
        <begin position="11"/>
        <end position="143"/>
    </location>
</feature>
<dbReference type="InterPro" id="IPR020591">
    <property type="entry name" value="Chromosome_initiator_DnaA-like"/>
</dbReference>
<dbReference type="InterPro" id="IPR027417">
    <property type="entry name" value="P-loop_NTPase"/>
</dbReference>
<dbReference type="InterPro" id="IPR013317">
    <property type="entry name" value="DnaA_dom"/>
</dbReference>
<proteinExistence type="predicted"/>
<protein>
    <recommendedName>
        <fullName evidence="1">AAA+ ATPase domain-containing protein</fullName>
    </recommendedName>
</protein>
<dbReference type="PRINTS" id="PR00051">
    <property type="entry name" value="DNAA"/>
</dbReference>
<dbReference type="STRING" id="6526.A0A2C9L0Y5"/>
<dbReference type="Gene3D" id="3.40.50.300">
    <property type="entry name" value="P-loop containing nucleotide triphosphate hydrolases"/>
    <property type="match status" value="1"/>
</dbReference>
<organism evidence="2 3">
    <name type="scientific">Biomphalaria glabrata</name>
    <name type="common">Bloodfluke planorb</name>
    <name type="synonym">Freshwater snail</name>
    <dbReference type="NCBI Taxonomy" id="6526"/>
    <lineage>
        <taxon>Eukaryota</taxon>
        <taxon>Metazoa</taxon>
        <taxon>Spiralia</taxon>
        <taxon>Lophotrochozoa</taxon>
        <taxon>Mollusca</taxon>
        <taxon>Gastropoda</taxon>
        <taxon>Heterobranchia</taxon>
        <taxon>Euthyneura</taxon>
        <taxon>Panpulmonata</taxon>
        <taxon>Hygrophila</taxon>
        <taxon>Lymnaeoidea</taxon>
        <taxon>Planorbidae</taxon>
        <taxon>Biomphalaria</taxon>
    </lineage>
</organism>
<evidence type="ECO:0000313" key="2">
    <source>
        <dbReference type="EnsemblMetazoa" id="BGLB025801-PA"/>
    </source>
</evidence>